<dbReference type="Proteomes" id="UP000769766">
    <property type="component" value="Unassembled WGS sequence"/>
</dbReference>
<dbReference type="GO" id="GO:0016020">
    <property type="term" value="C:membrane"/>
    <property type="evidence" value="ECO:0007669"/>
    <property type="project" value="UniProtKB-SubCell"/>
</dbReference>
<dbReference type="PROSITE" id="PS51094">
    <property type="entry name" value="PTS_EIIA_TYPE_2"/>
    <property type="match status" value="1"/>
</dbReference>
<evidence type="ECO:0000256" key="4">
    <source>
        <dbReference type="ARBA" id="ARBA00022989"/>
    </source>
</evidence>
<dbReference type="InterPro" id="IPR002178">
    <property type="entry name" value="PTS_EIIA_type-2_dom"/>
</dbReference>
<feature type="transmembrane region" description="Helical" evidence="7">
    <location>
        <begin position="108"/>
        <end position="131"/>
    </location>
</feature>
<dbReference type="AlphaFoldDB" id="A0A932CNY1"/>
<organism evidence="9 10">
    <name type="scientific">Tectimicrobiota bacterium</name>
    <dbReference type="NCBI Taxonomy" id="2528274"/>
    <lineage>
        <taxon>Bacteria</taxon>
        <taxon>Pseudomonadati</taxon>
        <taxon>Nitrospinota/Tectimicrobiota group</taxon>
        <taxon>Candidatus Tectimicrobiota</taxon>
    </lineage>
</organism>
<dbReference type="Gene3D" id="1.20.1530.20">
    <property type="match status" value="1"/>
</dbReference>
<gene>
    <name evidence="9" type="ORF">HYY20_08190</name>
</gene>
<dbReference type="GO" id="GO:1902600">
    <property type="term" value="P:proton transmembrane transport"/>
    <property type="evidence" value="ECO:0007669"/>
    <property type="project" value="InterPro"/>
</dbReference>
<feature type="transmembrane region" description="Helical" evidence="7">
    <location>
        <begin position="12"/>
        <end position="28"/>
    </location>
</feature>
<evidence type="ECO:0000259" key="8">
    <source>
        <dbReference type="PROSITE" id="PS51094"/>
    </source>
</evidence>
<feature type="transmembrane region" description="Helical" evidence="7">
    <location>
        <begin position="40"/>
        <end position="59"/>
    </location>
</feature>
<evidence type="ECO:0000256" key="3">
    <source>
        <dbReference type="ARBA" id="ARBA00022692"/>
    </source>
</evidence>
<dbReference type="CDD" id="cd00211">
    <property type="entry name" value="PTS_IIA_fru"/>
    <property type="match status" value="1"/>
</dbReference>
<comment type="subcellular location">
    <subcellularLocation>
        <location evidence="1">Membrane</location>
        <topology evidence="1">Multi-pass membrane protein</topology>
    </subcellularLocation>
</comment>
<dbReference type="GO" id="GO:0015297">
    <property type="term" value="F:antiporter activity"/>
    <property type="evidence" value="ECO:0007669"/>
    <property type="project" value="InterPro"/>
</dbReference>
<evidence type="ECO:0000313" key="9">
    <source>
        <dbReference type="EMBL" id="MBI2876845.1"/>
    </source>
</evidence>
<feature type="transmembrane region" description="Helical" evidence="7">
    <location>
        <begin position="176"/>
        <end position="202"/>
    </location>
</feature>
<dbReference type="PANTHER" id="PTHR32468">
    <property type="entry name" value="CATION/H + ANTIPORTER"/>
    <property type="match status" value="1"/>
</dbReference>
<comment type="caution">
    <text evidence="9">The sequence shown here is derived from an EMBL/GenBank/DDBJ whole genome shotgun (WGS) entry which is preliminary data.</text>
</comment>
<dbReference type="InterPro" id="IPR038770">
    <property type="entry name" value="Na+/solute_symporter_sf"/>
</dbReference>
<evidence type="ECO:0000256" key="5">
    <source>
        <dbReference type="ARBA" id="ARBA00023065"/>
    </source>
</evidence>
<keyword evidence="6 7" id="KW-0472">Membrane</keyword>
<dbReference type="InterPro" id="IPR016152">
    <property type="entry name" value="PTrfase/Anion_transptr"/>
</dbReference>
<dbReference type="PANTHER" id="PTHR32468:SF0">
    <property type="entry name" value="K(+)_H(+) ANTIPORTER 1"/>
    <property type="match status" value="1"/>
</dbReference>
<dbReference type="InterPro" id="IPR006153">
    <property type="entry name" value="Cation/H_exchanger_TM"/>
</dbReference>
<keyword evidence="2" id="KW-0813">Transport</keyword>
<feature type="transmembrane region" description="Helical" evidence="7">
    <location>
        <begin position="328"/>
        <end position="349"/>
    </location>
</feature>
<sequence>MPNYALSEHELLLFILQLSVLITLARTLGEGFKLLRQPPIVGELLGGVLLGPSILGTLSPELFASLFPPAETQWKLLNGITWLSALLLLLVAGMEVDLRVVRRVGRAAVSTGICGVAVPFLLGLLLGYLISDHLLPNPASRNIFALFLATALSISAIPVIARILMDLNLLKTDVGLIILSAGMFNDLIGWIILSVILGALGGQAHFWAATGERLLYIGLFYLFCLTIGPRLIHFFLDRAERMIPGPMTLLSCCIALALICGSLTQAMGIHVIFGSFMAGIMAGQSPRLSQFTRETILNFILAVFAPIFFASAGLKVNLFGASQHLGTLALVLLIACLGKLVGAGMGALLGGMNRRESLSVGIGMNARGAMEIIIATVGLQAGVISPEIYAMLVIMAMVTSLMAGPLLQYSLGIQKTMGPLDLLKQGGILLHLRSSDKEGAIGELVAWLGGKGRLSDPQQILQQTLNREGIWSTGIGHGVAMPHCHASEPQEAVIAMGRSFPGIDFDAPDGQPVHLVFLIITPEDDAGLQLKVSAELSRYLLQEGFRQELRMASNEKEVLAAFKKVQRRLIRLPRRLALRSRRLQAKP</sequence>
<dbReference type="Pfam" id="PF00999">
    <property type="entry name" value="Na_H_Exchanger"/>
    <property type="match status" value="1"/>
</dbReference>
<feature type="transmembrane region" description="Helical" evidence="7">
    <location>
        <begin position="214"/>
        <end position="236"/>
    </location>
</feature>
<evidence type="ECO:0000313" key="10">
    <source>
        <dbReference type="Proteomes" id="UP000769766"/>
    </source>
</evidence>
<evidence type="ECO:0000256" key="6">
    <source>
        <dbReference type="ARBA" id="ARBA00023136"/>
    </source>
</evidence>
<feature type="transmembrane region" description="Helical" evidence="7">
    <location>
        <begin position="296"/>
        <end position="316"/>
    </location>
</feature>
<dbReference type="Gene3D" id="3.40.930.10">
    <property type="entry name" value="Mannitol-specific EII, Chain A"/>
    <property type="match status" value="1"/>
</dbReference>
<keyword evidence="4 7" id="KW-1133">Transmembrane helix</keyword>
<dbReference type="SUPFAM" id="SSF55804">
    <property type="entry name" value="Phoshotransferase/anion transport protein"/>
    <property type="match status" value="1"/>
</dbReference>
<dbReference type="Pfam" id="PF00359">
    <property type="entry name" value="PTS_EIIA_2"/>
    <property type="match status" value="1"/>
</dbReference>
<protein>
    <submittedName>
        <fullName evidence="9">Cation:proton antiporter</fullName>
    </submittedName>
</protein>
<name>A0A932CNY1_UNCTE</name>
<reference evidence="9" key="1">
    <citation type="submission" date="2020-07" db="EMBL/GenBank/DDBJ databases">
        <title>Huge and variable diversity of episymbiotic CPR bacteria and DPANN archaea in groundwater ecosystems.</title>
        <authorList>
            <person name="He C.Y."/>
            <person name="Keren R."/>
            <person name="Whittaker M."/>
            <person name="Farag I.F."/>
            <person name="Doudna J."/>
            <person name="Cate J.H.D."/>
            <person name="Banfield J.F."/>
        </authorList>
    </citation>
    <scope>NUCLEOTIDE SEQUENCE</scope>
    <source>
        <strain evidence="9">NC_groundwater_672_Ag_B-0.1um_62_36</strain>
    </source>
</reference>
<evidence type="ECO:0000256" key="7">
    <source>
        <dbReference type="SAM" id="Phobius"/>
    </source>
</evidence>
<keyword evidence="5" id="KW-0406">Ion transport</keyword>
<proteinExistence type="predicted"/>
<accession>A0A932CNY1</accession>
<feature type="transmembrane region" description="Helical" evidence="7">
    <location>
        <begin position="79"/>
        <end position="96"/>
    </location>
</feature>
<dbReference type="InterPro" id="IPR050794">
    <property type="entry name" value="CPA2_transporter"/>
</dbReference>
<evidence type="ECO:0000256" key="1">
    <source>
        <dbReference type="ARBA" id="ARBA00004141"/>
    </source>
</evidence>
<keyword evidence="3 7" id="KW-0812">Transmembrane</keyword>
<evidence type="ECO:0000256" key="2">
    <source>
        <dbReference type="ARBA" id="ARBA00022448"/>
    </source>
</evidence>
<feature type="transmembrane region" description="Helical" evidence="7">
    <location>
        <begin position="143"/>
        <end position="164"/>
    </location>
</feature>
<feature type="domain" description="PTS EIIA type-2" evidence="8">
    <location>
        <begin position="421"/>
        <end position="565"/>
    </location>
</feature>
<feature type="transmembrane region" description="Helical" evidence="7">
    <location>
        <begin position="248"/>
        <end position="276"/>
    </location>
</feature>
<dbReference type="EMBL" id="JACPRF010000247">
    <property type="protein sequence ID" value="MBI2876845.1"/>
    <property type="molecule type" value="Genomic_DNA"/>
</dbReference>